<evidence type="ECO:0000256" key="5">
    <source>
        <dbReference type="ARBA" id="ARBA00012519"/>
    </source>
</evidence>
<comment type="catalytic activity">
    <reaction evidence="13">
        <text>D-glycero-beta-D-manno-heptose 1-phosphate + ATP + H(+) = ADP-D-glycero-beta-D-manno-heptose + diphosphate</text>
        <dbReference type="Rhea" id="RHEA:27465"/>
        <dbReference type="ChEBI" id="CHEBI:15378"/>
        <dbReference type="ChEBI" id="CHEBI:30616"/>
        <dbReference type="ChEBI" id="CHEBI:33019"/>
        <dbReference type="ChEBI" id="CHEBI:59967"/>
        <dbReference type="ChEBI" id="CHEBI:61593"/>
        <dbReference type="EC" id="2.7.7.70"/>
    </reaction>
</comment>
<dbReference type="FunFam" id="3.40.1190.20:FF:000002">
    <property type="entry name" value="Bifunctional protein HldE"/>
    <property type="match status" value="1"/>
</dbReference>
<comment type="subunit">
    <text evidence="4">Homodimer.</text>
</comment>
<keyword evidence="6 16" id="KW-0808">Transferase</keyword>
<evidence type="ECO:0000256" key="7">
    <source>
        <dbReference type="ARBA" id="ARBA00022695"/>
    </source>
</evidence>
<dbReference type="InterPro" id="IPR014729">
    <property type="entry name" value="Rossmann-like_a/b/a_fold"/>
</dbReference>
<dbReference type="GO" id="GO:0005829">
    <property type="term" value="C:cytosol"/>
    <property type="evidence" value="ECO:0007669"/>
    <property type="project" value="TreeGrafter"/>
</dbReference>
<sequence>MDVTIPDFHQARVLVFGDVMLDRYWQGPTSRISPEAPVPVVKIQDIENRAGGAGNVALNIATLGAGVDLLGITGNDDNGSALADMLAKSGVDCSFLHHPLHPTITKLRIISRHQQLIRLDFEEAFDATDLSHLYVDFDQRIKGTGVVILSDYGKGALSNPQRLIAVAREQNVPVLVDPKGTDFERYRGATLITPNLSEFEAVVGPCLSDEQLVAKGQELIQRYDLQAVLVTRSEKGMTLIERDAEPFHLPTRAREVFDVTGAGDTVISVLAACLAAGQNFQQATTLANTAAGVVVGKLGTATVTTEELRRELRSESQQGAGLFDEESLMALVQEARARGETLVMTNGCFDIIHPGHVQYLKEAKALGDRLLVAVNADESVSRLKGPSRPINTIDHRMAVLAGLESVDWVVPFTEDTPERLICRVLPDILVKGGDYKIEQVAGGQCVQKNGGDVIILSFKDNCSTSAIVKRIQETDA</sequence>
<dbReference type="InterPro" id="IPR011611">
    <property type="entry name" value="PfkB_dom"/>
</dbReference>
<organism evidence="16">
    <name type="scientific">hydrothermal vent metagenome</name>
    <dbReference type="NCBI Taxonomy" id="652676"/>
    <lineage>
        <taxon>unclassified sequences</taxon>
        <taxon>metagenomes</taxon>
        <taxon>ecological metagenomes</taxon>
    </lineage>
</organism>
<name>A0A160TEI1_9ZZZZ</name>
<dbReference type="EMBL" id="CZQC01000065">
    <property type="protein sequence ID" value="CUS42383.1"/>
    <property type="molecule type" value="Genomic_DNA"/>
</dbReference>
<gene>
    <name evidence="16" type="ORF">MGWOODY_Tha2507</name>
</gene>
<evidence type="ECO:0000256" key="11">
    <source>
        <dbReference type="ARBA" id="ARBA00023268"/>
    </source>
</evidence>
<evidence type="ECO:0000256" key="12">
    <source>
        <dbReference type="ARBA" id="ARBA00023277"/>
    </source>
</evidence>
<dbReference type="GO" id="GO:0009244">
    <property type="term" value="P:lipopolysaccharide core region biosynthetic process"/>
    <property type="evidence" value="ECO:0007669"/>
    <property type="project" value="UniProtKB-UniPathway"/>
</dbReference>
<evidence type="ECO:0000256" key="9">
    <source>
        <dbReference type="ARBA" id="ARBA00022777"/>
    </source>
</evidence>
<keyword evidence="9 16" id="KW-0418">Kinase</keyword>
<evidence type="ECO:0000256" key="6">
    <source>
        <dbReference type="ARBA" id="ARBA00022679"/>
    </source>
</evidence>
<dbReference type="InterPro" id="IPR029056">
    <property type="entry name" value="Ribokinase-like"/>
</dbReference>
<dbReference type="PANTHER" id="PTHR46969">
    <property type="entry name" value="BIFUNCTIONAL PROTEIN HLDE"/>
    <property type="match status" value="1"/>
</dbReference>
<evidence type="ECO:0000256" key="10">
    <source>
        <dbReference type="ARBA" id="ARBA00022840"/>
    </source>
</evidence>
<evidence type="ECO:0000256" key="1">
    <source>
        <dbReference type="ARBA" id="ARBA00002319"/>
    </source>
</evidence>
<dbReference type="AlphaFoldDB" id="A0A160TEI1"/>
<dbReference type="InterPro" id="IPR011913">
    <property type="entry name" value="RfaE_dom_I"/>
</dbReference>
<feature type="domain" description="Cytidyltransferase-like" evidence="15">
    <location>
        <begin position="344"/>
        <end position="442"/>
    </location>
</feature>
<dbReference type="UniPathway" id="UPA00958"/>
<comment type="function">
    <text evidence="2">Catalyzes the ADP transfer from ATP to D-glycero-beta-D-manno-heptose 1-phosphate, yielding ADP-D-glycero-beta-D-manno-heptose.</text>
</comment>
<dbReference type="Gene3D" id="3.40.50.620">
    <property type="entry name" value="HUPs"/>
    <property type="match status" value="1"/>
</dbReference>
<dbReference type="HAMAP" id="MF_01603">
    <property type="entry name" value="HldE"/>
    <property type="match status" value="1"/>
</dbReference>
<dbReference type="GO" id="GO:0033786">
    <property type="term" value="F:heptose-1-phosphate adenylyltransferase activity"/>
    <property type="evidence" value="ECO:0007669"/>
    <property type="project" value="TreeGrafter"/>
</dbReference>
<dbReference type="InterPro" id="IPR011914">
    <property type="entry name" value="RfaE_dom_II"/>
</dbReference>
<keyword evidence="7" id="KW-0548">Nucleotidyltransferase</keyword>
<dbReference type="NCBIfam" id="TIGR00125">
    <property type="entry name" value="cyt_tran_rel"/>
    <property type="match status" value="1"/>
</dbReference>
<dbReference type="Pfam" id="PF01467">
    <property type="entry name" value="CTP_transf_like"/>
    <property type="match status" value="1"/>
</dbReference>
<evidence type="ECO:0000256" key="3">
    <source>
        <dbReference type="ARBA" id="ARBA00004713"/>
    </source>
</evidence>
<dbReference type="PANTHER" id="PTHR46969:SF1">
    <property type="entry name" value="BIFUNCTIONAL PROTEIN HLDE"/>
    <property type="match status" value="1"/>
</dbReference>
<reference evidence="16" key="1">
    <citation type="submission" date="2015-10" db="EMBL/GenBank/DDBJ databases">
        <authorList>
            <person name="Gilbert D.G."/>
        </authorList>
    </citation>
    <scope>NUCLEOTIDE SEQUENCE</scope>
</reference>
<evidence type="ECO:0000259" key="15">
    <source>
        <dbReference type="Pfam" id="PF01467"/>
    </source>
</evidence>
<proteinExistence type="inferred from homology"/>
<feature type="domain" description="Carbohydrate kinase PfkB" evidence="14">
    <location>
        <begin position="11"/>
        <end position="303"/>
    </location>
</feature>
<comment type="pathway">
    <text evidence="3">Bacterial outer membrane biogenesis; LPS core biosynthesis.</text>
</comment>
<evidence type="ECO:0000256" key="13">
    <source>
        <dbReference type="ARBA" id="ARBA00047428"/>
    </source>
</evidence>
<dbReference type="FunFam" id="3.40.50.620:FF:000028">
    <property type="entry name" value="Bifunctional protein HldE"/>
    <property type="match status" value="1"/>
</dbReference>
<evidence type="ECO:0000256" key="8">
    <source>
        <dbReference type="ARBA" id="ARBA00022741"/>
    </source>
</evidence>
<dbReference type="NCBIfam" id="NF008454">
    <property type="entry name" value="PRK11316.1"/>
    <property type="match status" value="1"/>
</dbReference>
<dbReference type="Gene3D" id="3.40.1190.20">
    <property type="match status" value="1"/>
</dbReference>
<dbReference type="NCBIfam" id="TIGR02198">
    <property type="entry name" value="rfaE_dom_I"/>
    <property type="match status" value="1"/>
</dbReference>
<evidence type="ECO:0000256" key="4">
    <source>
        <dbReference type="ARBA" id="ARBA00011738"/>
    </source>
</evidence>
<dbReference type="GO" id="GO:0033785">
    <property type="term" value="F:heptose 7-phosphate kinase activity"/>
    <property type="evidence" value="ECO:0007669"/>
    <property type="project" value="TreeGrafter"/>
</dbReference>
<dbReference type="GO" id="GO:0005524">
    <property type="term" value="F:ATP binding"/>
    <property type="evidence" value="ECO:0007669"/>
    <property type="project" value="UniProtKB-KW"/>
</dbReference>
<dbReference type="EC" id="2.7.7.70" evidence="5"/>
<dbReference type="PROSITE" id="PS00583">
    <property type="entry name" value="PFKB_KINASES_1"/>
    <property type="match status" value="1"/>
</dbReference>
<dbReference type="InterPro" id="IPR004821">
    <property type="entry name" value="Cyt_trans-like"/>
</dbReference>
<keyword evidence="12" id="KW-0119">Carbohydrate metabolism</keyword>
<dbReference type="SUPFAM" id="SSF52374">
    <property type="entry name" value="Nucleotidylyl transferase"/>
    <property type="match status" value="1"/>
</dbReference>
<dbReference type="Pfam" id="PF00294">
    <property type="entry name" value="PfkB"/>
    <property type="match status" value="1"/>
</dbReference>
<evidence type="ECO:0000313" key="16">
    <source>
        <dbReference type="EMBL" id="CUS42383.1"/>
    </source>
</evidence>
<dbReference type="InterPro" id="IPR002173">
    <property type="entry name" value="Carboh/pur_kinase_PfkB_CS"/>
</dbReference>
<keyword evidence="8" id="KW-0547">Nucleotide-binding</keyword>
<dbReference type="InterPro" id="IPR023030">
    <property type="entry name" value="Bifunc_HldE"/>
</dbReference>
<evidence type="ECO:0000259" key="14">
    <source>
        <dbReference type="Pfam" id="PF00294"/>
    </source>
</evidence>
<evidence type="ECO:0000256" key="2">
    <source>
        <dbReference type="ARBA" id="ARBA00003753"/>
    </source>
</evidence>
<accession>A0A160TEI1</accession>
<dbReference type="SUPFAM" id="SSF53613">
    <property type="entry name" value="Ribokinase-like"/>
    <property type="match status" value="1"/>
</dbReference>
<dbReference type="GO" id="GO:0016773">
    <property type="term" value="F:phosphotransferase activity, alcohol group as acceptor"/>
    <property type="evidence" value="ECO:0007669"/>
    <property type="project" value="InterPro"/>
</dbReference>
<dbReference type="CDD" id="cd01172">
    <property type="entry name" value="RfaE_like"/>
    <property type="match status" value="1"/>
</dbReference>
<comment type="function">
    <text evidence="1">Catalyzes the phosphorylation of D-glycero-D-manno-heptose 7-phosphate at the C-1 position to selectively form D-glycero-beta-D-manno-heptose-1,7-bisphosphate.</text>
</comment>
<keyword evidence="10" id="KW-0067">ATP-binding</keyword>
<protein>
    <recommendedName>
        <fullName evidence="5">D-glycero-beta-D-manno-heptose 1-phosphate adenylyltransferase</fullName>
        <ecNumber evidence="5">2.7.7.70</ecNumber>
    </recommendedName>
</protein>
<keyword evidence="11" id="KW-0511">Multifunctional enzyme</keyword>
<dbReference type="NCBIfam" id="TIGR02199">
    <property type="entry name" value="rfaE_dom_II"/>
    <property type="match status" value="1"/>
</dbReference>